<gene>
    <name evidence="2" type="ORF">DEO72_LG8g1582</name>
</gene>
<feature type="compositionally biased region" description="Low complexity" evidence="1">
    <location>
        <begin position="10"/>
        <end position="22"/>
    </location>
</feature>
<dbReference type="Proteomes" id="UP000501690">
    <property type="component" value="Linkage Group LG8"/>
</dbReference>
<evidence type="ECO:0000313" key="2">
    <source>
        <dbReference type="EMBL" id="QCE03557.1"/>
    </source>
</evidence>
<evidence type="ECO:0000256" key="1">
    <source>
        <dbReference type="SAM" id="MobiDB-lite"/>
    </source>
</evidence>
<organism evidence="2 3">
    <name type="scientific">Vigna unguiculata</name>
    <name type="common">Cowpea</name>
    <dbReference type="NCBI Taxonomy" id="3917"/>
    <lineage>
        <taxon>Eukaryota</taxon>
        <taxon>Viridiplantae</taxon>
        <taxon>Streptophyta</taxon>
        <taxon>Embryophyta</taxon>
        <taxon>Tracheophyta</taxon>
        <taxon>Spermatophyta</taxon>
        <taxon>Magnoliopsida</taxon>
        <taxon>eudicotyledons</taxon>
        <taxon>Gunneridae</taxon>
        <taxon>Pentapetalae</taxon>
        <taxon>rosids</taxon>
        <taxon>fabids</taxon>
        <taxon>Fabales</taxon>
        <taxon>Fabaceae</taxon>
        <taxon>Papilionoideae</taxon>
        <taxon>50 kb inversion clade</taxon>
        <taxon>NPAAA clade</taxon>
        <taxon>indigoferoid/millettioid clade</taxon>
        <taxon>Phaseoleae</taxon>
        <taxon>Vigna</taxon>
    </lineage>
</organism>
<reference evidence="2 3" key="1">
    <citation type="submission" date="2019-04" db="EMBL/GenBank/DDBJ databases">
        <title>An improved genome assembly and genetic linkage map for asparagus bean, Vigna unguiculata ssp. sesquipedialis.</title>
        <authorList>
            <person name="Xia Q."/>
            <person name="Zhang R."/>
            <person name="Dong Y."/>
        </authorList>
    </citation>
    <scope>NUCLEOTIDE SEQUENCE [LARGE SCALE GENOMIC DNA]</scope>
    <source>
        <tissue evidence="2">Leaf</tissue>
    </source>
</reference>
<keyword evidence="3" id="KW-1185">Reference proteome</keyword>
<accession>A0A4D6MUJ3</accession>
<evidence type="ECO:0000313" key="3">
    <source>
        <dbReference type="Proteomes" id="UP000501690"/>
    </source>
</evidence>
<protein>
    <submittedName>
        <fullName evidence="2">Uncharacterized protein</fullName>
    </submittedName>
</protein>
<dbReference type="AlphaFoldDB" id="A0A4D6MUJ3"/>
<dbReference type="EMBL" id="CP039352">
    <property type="protein sequence ID" value="QCE03557.1"/>
    <property type="molecule type" value="Genomic_DNA"/>
</dbReference>
<proteinExistence type="predicted"/>
<feature type="region of interest" description="Disordered" evidence="1">
    <location>
        <begin position="1"/>
        <end position="27"/>
    </location>
</feature>
<sequence>MHIHKKKQVASPAPAISPSATPEPLGESQMQIAWGNLNVAKRQAPLNTLTLQVLPGGTNLTARRHAL</sequence>
<name>A0A4D6MUJ3_VIGUN</name>